<dbReference type="Proteomes" id="UP000256645">
    <property type="component" value="Unassembled WGS sequence"/>
</dbReference>
<feature type="transmembrane region" description="Helical" evidence="7">
    <location>
        <begin position="33"/>
        <end position="55"/>
    </location>
</feature>
<feature type="domain" description="Rhodopsin" evidence="8">
    <location>
        <begin position="51"/>
        <end position="304"/>
    </location>
</feature>
<evidence type="ECO:0000256" key="3">
    <source>
        <dbReference type="ARBA" id="ARBA00022989"/>
    </source>
</evidence>
<keyword evidence="2 7" id="KW-0812">Transmembrane</keyword>
<dbReference type="InterPro" id="IPR052337">
    <property type="entry name" value="SAT4-like"/>
</dbReference>
<dbReference type="PANTHER" id="PTHR33048">
    <property type="entry name" value="PTH11-LIKE INTEGRAL MEMBRANE PROTEIN (AFU_ORTHOLOGUE AFUA_5G11245)"/>
    <property type="match status" value="1"/>
</dbReference>
<evidence type="ECO:0000313" key="9">
    <source>
        <dbReference type="EMBL" id="RDW66535.1"/>
    </source>
</evidence>
<dbReference type="OrthoDB" id="2988756at2759"/>
<evidence type="ECO:0000256" key="7">
    <source>
        <dbReference type="SAM" id="Phobius"/>
    </source>
</evidence>
<evidence type="ECO:0000256" key="4">
    <source>
        <dbReference type="ARBA" id="ARBA00023136"/>
    </source>
</evidence>
<feature type="compositionally biased region" description="Basic and acidic residues" evidence="6">
    <location>
        <begin position="346"/>
        <end position="361"/>
    </location>
</feature>
<keyword evidence="4 7" id="KW-0472">Membrane</keyword>
<feature type="transmembrane region" description="Helical" evidence="7">
    <location>
        <begin position="276"/>
        <end position="298"/>
    </location>
</feature>
<feature type="region of interest" description="Disordered" evidence="6">
    <location>
        <begin position="309"/>
        <end position="361"/>
    </location>
</feature>
<comment type="similarity">
    <text evidence="5">Belongs to the SAT4 family.</text>
</comment>
<protein>
    <recommendedName>
        <fullName evidence="8">Rhodopsin domain-containing protein</fullName>
    </recommendedName>
</protein>
<evidence type="ECO:0000256" key="1">
    <source>
        <dbReference type="ARBA" id="ARBA00004141"/>
    </source>
</evidence>
<keyword evidence="3 7" id="KW-1133">Transmembrane helix</keyword>
<keyword evidence="10" id="KW-1185">Reference proteome</keyword>
<dbReference type="GO" id="GO:0016020">
    <property type="term" value="C:membrane"/>
    <property type="evidence" value="ECO:0007669"/>
    <property type="project" value="UniProtKB-SubCell"/>
</dbReference>
<dbReference type="EMBL" id="PDLM01000011">
    <property type="protein sequence ID" value="RDW66535.1"/>
    <property type="molecule type" value="Genomic_DNA"/>
</dbReference>
<dbReference type="STRING" id="1849047.A0A3D8QXP3"/>
<dbReference type="AlphaFoldDB" id="A0A3D8QXP3"/>
<comment type="caution">
    <text evidence="9">The sequence shown here is derived from an EMBL/GenBank/DDBJ whole genome shotgun (WGS) entry which is preliminary data.</text>
</comment>
<feature type="transmembrane region" description="Helical" evidence="7">
    <location>
        <begin position="223"/>
        <end position="241"/>
    </location>
</feature>
<evidence type="ECO:0000256" key="6">
    <source>
        <dbReference type="SAM" id="MobiDB-lite"/>
    </source>
</evidence>
<dbReference type="PANTHER" id="PTHR33048:SF47">
    <property type="entry name" value="INTEGRAL MEMBRANE PROTEIN-RELATED"/>
    <property type="match status" value="1"/>
</dbReference>
<comment type="subcellular location">
    <subcellularLocation>
        <location evidence="1">Membrane</location>
        <topology evidence="1">Multi-pass membrane protein</topology>
    </subcellularLocation>
</comment>
<proteinExistence type="inferred from homology"/>
<organism evidence="9 10">
    <name type="scientific">Coleophoma cylindrospora</name>
    <dbReference type="NCBI Taxonomy" id="1849047"/>
    <lineage>
        <taxon>Eukaryota</taxon>
        <taxon>Fungi</taxon>
        <taxon>Dikarya</taxon>
        <taxon>Ascomycota</taxon>
        <taxon>Pezizomycotina</taxon>
        <taxon>Leotiomycetes</taxon>
        <taxon>Helotiales</taxon>
        <taxon>Dermateaceae</taxon>
        <taxon>Coleophoma</taxon>
    </lineage>
</organism>
<sequence>MTPFTTPAHLNLFCRGHHPAVGMSIVLNHRQTVVIVISSILAPLAITAVTLRLIARFRVTRAGSFDDCILFLGLCSVLTCIGSVCSEIFFGLGQHIQTISPEDLERFFICFWISIITYAISVAATKTSIILQYFRFLTKRGPRIACWVILFVVNTYGLFGVLVTIFMCNPVQGFWRPAIAKSCISRDALWITNSSISIVTDLVILCIPVSTILGLNIPLCRKIPIFCMFGVGIVACLVTILRMGSLVKASRDHDITCDIPAPLCCFVVLTPADINAITAVWSISEITAAIICASVPGIKPIFQRRRPRQSSTSYIRTTQDSTELSAVEHKDRSSRIRQPSEATPRSLEEEPLRNCAARPHD</sequence>
<evidence type="ECO:0000259" key="8">
    <source>
        <dbReference type="Pfam" id="PF20684"/>
    </source>
</evidence>
<dbReference type="InterPro" id="IPR049326">
    <property type="entry name" value="Rhodopsin_dom_fungi"/>
</dbReference>
<reference evidence="9 10" key="1">
    <citation type="journal article" date="2018" name="IMA Fungus">
        <title>IMA Genome-F 9: Draft genome sequence of Annulohypoxylon stygium, Aspergillus mulundensis, Berkeleyomyces basicola (syn. Thielaviopsis basicola), Ceratocystis smalleyi, two Cercospora beticola strains, Coleophoma cylindrospora, Fusarium fracticaudum, Phialophora cf. hyalina, and Morchella septimelata.</title>
        <authorList>
            <person name="Wingfield B.D."/>
            <person name="Bills G.F."/>
            <person name="Dong Y."/>
            <person name="Huang W."/>
            <person name="Nel W.J."/>
            <person name="Swalarsk-Parry B.S."/>
            <person name="Vaghefi N."/>
            <person name="Wilken P.M."/>
            <person name="An Z."/>
            <person name="de Beer Z.W."/>
            <person name="De Vos L."/>
            <person name="Chen L."/>
            <person name="Duong T.A."/>
            <person name="Gao Y."/>
            <person name="Hammerbacher A."/>
            <person name="Kikkert J.R."/>
            <person name="Li Y."/>
            <person name="Li H."/>
            <person name="Li K."/>
            <person name="Li Q."/>
            <person name="Liu X."/>
            <person name="Ma X."/>
            <person name="Naidoo K."/>
            <person name="Pethybridge S.J."/>
            <person name="Sun J."/>
            <person name="Steenkamp E.T."/>
            <person name="van der Nest M.A."/>
            <person name="van Wyk S."/>
            <person name="Wingfield M.J."/>
            <person name="Xiong C."/>
            <person name="Yue Q."/>
            <person name="Zhang X."/>
        </authorList>
    </citation>
    <scope>NUCLEOTIDE SEQUENCE [LARGE SCALE GENOMIC DNA]</scope>
    <source>
        <strain evidence="9 10">BP6252</strain>
    </source>
</reference>
<evidence type="ECO:0000313" key="10">
    <source>
        <dbReference type="Proteomes" id="UP000256645"/>
    </source>
</evidence>
<evidence type="ECO:0000256" key="5">
    <source>
        <dbReference type="ARBA" id="ARBA00038359"/>
    </source>
</evidence>
<gene>
    <name evidence="9" type="ORF">BP6252_10170</name>
</gene>
<evidence type="ECO:0000256" key="2">
    <source>
        <dbReference type="ARBA" id="ARBA00022692"/>
    </source>
</evidence>
<name>A0A3D8QXP3_9HELO</name>
<feature type="transmembrane region" description="Helical" evidence="7">
    <location>
        <begin position="104"/>
        <end position="124"/>
    </location>
</feature>
<accession>A0A3D8QXP3</accession>
<feature type="transmembrane region" description="Helical" evidence="7">
    <location>
        <begin position="144"/>
        <end position="167"/>
    </location>
</feature>
<feature type="transmembrane region" description="Helical" evidence="7">
    <location>
        <begin position="196"/>
        <end position="216"/>
    </location>
</feature>
<feature type="transmembrane region" description="Helical" evidence="7">
    <location>
        <begin position="67"/>
        <end position="92"/>
    </location>
</feature>
<feature type="compositionally biased region" description="Polar residues" evidence="6">
    <location>
        <begin position="309"/>
        <end position="324"/>
    </location>
</feature>
<dbReference type="Pfam" id="PF20684">
    <property type="entry name" value="Fung_rhodopsin"/>
    <property type="match status" value="1"/>
</dbReference>